<name>A0A7X3II07_9BACL</name>
<gene>
    <name evidence="3" type="ORF">GRF59_11795</name>
</gene>
<proteinExistence type="predicted"/>
<reference evidence="3 4" key="1">
    <citation type="submission" date="2019-12" db="EMBL/GenBank/DDBJ databases">
        <title>Paenibacillus sp. nov., an endophytic bacterium isolated from the stem of Dendrobium.</title>
        <authorList>
            <person name="Zhao R."/>
        </authorList>
    </citation>
    <scope>NUCLEOTIDE SEQUENCE [LARGE SCALE GENOMIC DNA]</scope>
    <source>
        <strain evidence="3 4">HJL G12</strain>
    </source>
</reference>
<dbReference type="RefSeq" id="WP_160497741.1">
    <property type="nucleotide sequence ID" value="NZ_WUBI01000001.1"/>
</dbReference>
<feature type="transmembrane region" description="Helical" evidence="2">
    <location>
        <begin position="17"/>
        <end position="38"/>
    </location>
</feature>
<keyword evidence="2" id="KW-0472">Membrane</keyword>
<evidence type="ECO:0000313" key="4">
    <source>
        <dbReference type="Proteomes" id="UP000460318"/>
    </source>
</evidence>
<organism evidence="3 4">
    <name type="scientific">Paenibacillus dendrobii</name>
    <dbReference type="NCBI Taxonomy" id="2691084"/>
    <lineage>
        <taxon>Bacteria</taxon>
        <taxon>Bacillati</taxon>
        <taxon>Bacillota</taxon>
        <taxon>Bacilli</taxon>
        <taxon>Bacillales</taxon>
        <taxon>Paenibacillaceae</taxon>
        <taxon>Paenibacillus</taxon>
    </lineage>
</organism>
<evidence type="ECO:0000313" key="3">
    <source>
        <dbReference type="EMBL" id="MWV44313.1"/>
    </source>
</evidence>
<evidence type="ECO:0000256" key="2">
    <source>
        <dbReference type="SAM" id="Phobius"/>
    </source>
</evidence>
<evidence type="ECO:0000256" key="1">
    <source>
        <dbReference type="SAM" id="MobiDB-lite"/>
    </source>
</evidence>
<protein>
    <submittedName>
        <fullName evidence="3">Uncharacterized protein</fullName>
    </submittedName>
</protein>
<keyword evidence="2" id="KW-1133">Transmembrane helix</keyword>
<feature type="transmembrane region" description="Helical" evidence="2">
    <location>
        <begin position="53"/>
        <end position="73"/>
    </location>
</feature>
<feature type="transmembrane region" description="Helical" evidence="2">
    <location>
        <begin position="85"/>
        <end position="106"/>
    </location>
</feature>
<sequence>MQDQVPYKSKLLVFDRIILSATYCLYPVGVIMALIRVLSTHFHHSCRGRNHKLLGWVFVCTYLLLMGLFYITYDEFGPAEAQQMWDLALIFGVLLIVPAIVFAFLASRADHKFNILLRQYYELVMERGITEIDHLAVAVKQSPYHVMRDLDFMITTHRLPFGRIEQGVLEIEPEGFHEGPREEPHDPPPSPEVRHEPAAGPRPPQGPRSMECPGCGARIVVNANERKECEYCGNVIVA</sequence>
<dbReference type="AlphaFoldDB" id="A0A7X3II07"/>
<keyword evidence="2" id="KW-0812">Transmembrane</keyword>
<keyword evidence="4" id="KW-1185">Reference proteome</keyword>
<comment type="caution">
    <text evidence="3">The sequence shown here is derived from an EMBL/GenBank/DDBJ whole genome shotgun (WGS) entry which is preliminary data.</text>
</comment>
<dbReference type="Proteomes" id="UP000460318">
    <property type="component" value="Unassembled WGS sequence"/>
</dbReference>
<dbReference type="EMBL" id="WUBI01000001">
    <property type="protein sequence ID" value="MWV44313.1"/>
    <property type="molecule type" value="Genomic_DNA"/>
</dbReference>
<accession>A0A7X3II07</accession>
<feature type="region of interest" description="Disordered" evidence="1">
    <location>
        <begin position="175"/>
        <end position="213"/>
    </location>
</feature>
<feature type="compositionally biased region" description="Basic and acidic residues" evidence="1">
    <location>
        <begin position="175"/>
        <end position="197"/>
    </location>
</feature>